<dbReference type="PROSITE" id="PS50043">
    <property type="entry name" value="HTH_LUXR_2"/>
    <property type="match status" value="1"/>
</dbReference>
<organism evidence="6 7">
    <name type="scientific">Arthrobacter cryoconiti</name>
    <dbReference type="NCBI Taxonomy" id="748907"/>
    <lineage>
        <taxon>Bacteria</taxon>
        <taxon>Bacillati</taxon>
        <taxon>Actinomycetota</taxon>
        <taxon>Actinomycetes</taxon>
        <taxon>Micrococcales</taxon>
        <taxon>Micrococcaceae</taxon>
        <taxon>Arthrobacter</taxon>
    </lineage>
</organism>
<evidence type="ECO:0000256" key="3">
    <source>
        <dbReference type="ARBA" id="ARBA00023163"/>
    </source>
</evidence>
<dbReference type="PRINTS" id="PR00038">
    <property type="entry name" value="HTHLUXR"/>
</dbReference>
<sequence length="912" mass="99065">MTMEKVVAPESWVQGGEGTSRGALGAVDRNSWSPYGRHDKANQVLEILQNSARYGAVVIGPWGVGKTALARNIEKLLNPTTHVVRVFGSTTMTSIPYGPLSLLVAKLPTTALETPVGIIHGIADLLQSEANGKKVLLIIDDLPGLDVMSLGVIMHLVISGCVKILVMVRDLNNLPEDMLWLHKDGLLDQVQLEYFSRAEVAELISSATDSAISESAVTALHSASSGIPLVLKALFDEQVANGGIRHRRGVWVVTGPINLDPASALSEIVSSVLARENETVRVGVEKMALIRRAPLSIVISALGEDTAAQMEQRGFLKISSQKWRHTYLTHRYVADIVRGWLSAERKATLLAEISACASSELKALDGPEIMSMAAWSLDAGLVLAPEAALTAALEAVRNFDPGLALRCTAQIPPTHRLRIDAIQARSKAFRILADYQRALQELETVSEADQAELDLEDYCAWAASLCGALLWVDGGCVRIPGVLAAAHERITQVSESGSATHLSIRTAENTLRLAFFEQQIFRGDYAGAIEELESASEDDGDPGFALNCSALLVPAFAATGRELDAVALAKRVLGTVDSGRQGLCFADYCKDGMHNALTWSGLWRESVDLLRNELEGLSQLASYSGGLIELRLGLSYTYAGRGEEAVAVLLAATAQLEVREFRNSLPLAYSALAFAYAQINNETEALRHLALAEDATRPTLWTNDSMSLFFRWMAMRWLDDSQASHQLMDTAREDIAQKRYTIASMSIFGSTIHGSEKDYRLLEEVSLRRQGPMATISVLLAVSCQDRDAGKALEAAALAQELRLDAVESRCSVLALDLARDNGQHGQARMARERLAHLKEKLAVLPVSPANQQVKLTQRELQIAKLAKRGFGNRAIADRIGVSVRTVEGHLYQVYSKLGVTTRGELEQGVEL</sequence>
<name>A0ABV8R321_9MICC</name>
<dbReference type="Gene3D" id="1.10.10.10">
    <property type="entry name" value="Winged helix-like DNA-binding domain superfamily/Winged helix DNA-binding domain"/>
    <property type="match status" value="1"/>
</dbReference>
<feature type="domain" description="HTH luxR-type" evidence="5">
    <location>
        <begin position="849"/>
        <end position="912"/>
    </location>
</feature>
<accession>A0ABV8R321</accession>
<dbReference type="InterPro" id="IPR036388">
    <property type="entry name" value="WH-like_DNA-bd_sf"/>
</dbReference>
<evidence type="ECO:0000313" key="6">
    <source>
        <dbReference type="EMBL" id="MFC4266832.1"/>
    </source>
</evidence>
<reference evidence="7" key="1">
    <citation type="journal article" date="2019" name="Int. J. Syst. Evol. Microbiol.">
        <title>The Global Catalogue of Microorganisms (GCM) 10K type strain sequencing project: providing services to taxonomists for standard genome sequencing and annotation.</title>
        <authorList>
            <consortium name="The Broad Institute Genomics Platform"/>
            <consortium name="The Broad Institute Genome Sequencing Center for Infectious Disease"/>
            <person name="Wu L."/>
            <person name="Ma J."/>
        </authorList>
    </citation>
    <scope>NUCLEOTIDE SEQUENCE [LARGE SCALE GENOMIC DNA]</scope>
    <source>
        <strain evidence="7">CGMCC 1.10698</strain>
    </source>
</reference>
<dbReference type="EMBL" id="JBHSCQ010000022">
    <property type="protein sequence ID" value="MFC4266832.1"/>
    <property type="molecule type" value="Genomic_DNA"/>
</dbReference>
<protein>
    <submittedName>
        <fullName evidence="6">LuxR C-terminal-related transcriptional regulator</fullName>
    </submittedName>
</protein>
<keyword evidence="3" id="KW-0804">Transcription</keyword>
<evidence type="ECO:0000256" key="1">
    <source>
        <dbReference type="ARBA" id="ARBA00023015"/>
    </source>
</evidence>
<evidence type="ECO:0000256" key="4">
    <source>
        <dbReference type="SAM" id="MobiDB-lite"/>
    </source>
</evidence>
<dbReference type="InterPro" id="IPR000792">
    <property type="entry name" value="Tscrpt_reg_LuxR_C"/>
</dbReference>
<keyword evidence="1" id="KW-0805">Transcription regulation</keyword>
<dbReference type="CDD" id="cd06170">
    <property type="entry name" value="LuxR_C_like"/>
    <property type="match status" value="1"/>
</dbReference>
<dbReference type="SUPFAM" id="SSF52540">
    <property type="entry name" value="P-loop containing nucleoside triphosphate hydrolases"/>
    <property type="match status" value="1"/>
</dbReference>
<dbReference type="Gene3D" id="3.40.50.300">
    <property type="entry name" value="P-loop containing nucleotide triphosphate hydrolases"/>
    <property type="match status" value="1"/>
</dbReference>
<comment type="caution">
    <text evidence="6">The sequence shown here is derived from an EMBL/GenBank/DDBJ whole genome shotgun (WGS) entry which is preliminary data.</text>
</comment>
<keyword evidence="7" id="KW-1185">Reference proteome</keyword>
<gene>
    <name evidence="6" type="ORF">ACFOW9_14575</name>
</gene>
<dbReference type="PRINTS" id="PR00364">
    <property type="entry name" value="DISEASERSIST"/>
</dbReference>
<dbReference type="InterPro" id="IPR016032">
    <property type="entry name" value="Sig_transdc_resp-reg_C-effctor"/>
</dbReference>
<dbReference type="PANTHER" id="PTHR44688">
    <property type="entry name" value="DNA-BINDING TRANSCRIPTIONAL ACTIVATOR DEVR_DOSR"/>
    <property type="match status" value="1"/>
</dbReference>
<proteinExistence type="predicted"/>
<dbReference type="PANTHER" id="PTHR44688:SF16">
    <property type="entry name" value="DNA-BINDING TRANSCRIPTIONAL ACTIVATOR DEVR_DOSR"/>
    <property type="match status" value="1"/>
</dbReference>
<evidence type="ECO:0000259" key="5">
    <source>
        <dbReference type="PROSITE" id="PS50043"/>
    </source>
</evidence>
<evidence type="ECO:0000313" key="7">
    <source>
        <dbReference type="Proteomes" id="UP001595773"/>
    </source>
</evidence>
<keyword evidence="2" id="KW-0238">DNA-binding</keyword>
<dbReference type="SUPFAM" id="SSF46894">
    <property type="entry name" value="C-terminal effector domain of the bipartite response regulators"/>
    <property type="match status" value="1"/>
</dbReference>
<dbReference type="SMART" id="SM00421">
    <property type="entry name" value="HTH_LUXR"/>
    <property type="match status" value="1"/>
</dbReference>
<dbReference type="Proteomes" id="UP001595773">
    <property type="component" value="Unassembled WGS sequence"/>
</dbReference>
<feature type="region of interest" description="Disordered" evidence="4">
    <location>
        <begin position="1"/>
        <end position="24"/>
    </location>
</feature>
<dbReference type="Pfam" id="PF00196">
    <property type="entry name" value="GerE"/>
    <property type="match status" value="1"/>
</dbReference>
<evidence type="ECO:0000256" key="2">
    <source>
        <dbReference type="ARBA" id="ARBA00023125"/>
    </source>
</evidence>
<dbReference type="InterPro" id="IPR027417">
    <property type="entry name" value="P-loop_NTPase"/>
</dbReference>